<evidence type="ECO:0000313" key="3">
    <source>
        <dbReference type="EMBL" id="CCQ48407.1"/>
    </source>
</evidence>
<dbReference type="InterPro" id="IPR050564">
    <property type="entry name" value="F420-G6PD/mer"/>
</dbReference>
<evidence type="ECO:0000256" key="1">
    <source>
        <dbReference type="ARBA" id="ARBA00023002"/>
    </source>
</evidence>
<dbReference type="InterPro" id="IPR023907">
    <property type="entry name" value="Non-F420_Flavin_OxRdtase"/>
</dbReference>
<dbReference type="EC" id="1.-.-.-" evidence="3"/>
<keyword evidence="1 3" id="KW-0560">Oxidoreductase</keyword>
<proteinExistence type="predicted"/>
<dbReference type="GO" id="GO:0016705">
    <property type="term" value="F:oxidoreductase activity, acting on paired donors, with incorporation or reduction of molecular oxygen"/>
    <property type="evidence" value="ECO:0007669"/>
    <property type="project" value="InterPro"/>
</dbReference>
<gene>
    <name evidence="3" type="ORF">ARTSIC4J27_4412</name>
</gene>
<evidence type="ECO:0000313" key="4">
    <source>
        <dbReference type="Proteomes" id="UP000035722"/>
    </source>
</evidence>
<dbReference type="RefSeq" id="WP_050057185.1">
    <property type="nucleotide sequence ID" value="NZ_CAQI01000059.1"/>
</dbReference>
<dbReference type="AlphaFoldDB" id="A0A024H924"/>
<keyword evidence="4" id="KW-1185">Reference proteome</keyword>
<dbReference type="InterPro" id="IPR036661">
    <property type="entry name" value="Luciferase-like_sf"/>
</dbReference>
<accession>A0A024H924</accession>
<sequence length="342" mass="37139">MVTVGFHASHEQISPGQLLRDVQHAERAGFDAAMCSDHFEPWSARQGHSGFAWSWLGAALATTDLRFGVVTAPGQRYHPAIIAQASATLASMFPGRFWFAPGSGENMNEHITGDGWPAKDVRQRRLEECVDVIRRLHRGGEVTHRGLVTVEQARIWDVPETPPPLIAPAVSVDTARRAAAWADGLVTVNQPAPKLRDMLAAYRDNGGKGKAVLQVHLSWAGSEDEAVAVALDQWRTNTYQPPIPWDLPTAGHFDLVGEHVTAEQVRTTVNVSASLDRHVEWLGRYADLGFDELYLHFVGQEQAAFIDTFAAEVLPQLRTPGSTPAVPQLAAAGAEPASDASA</sequence>
<protein>
    <submittedName>
        <fullName evidence="3">F420-dependent oxidoreductase, G6PDH family protein</fullName>
        <ecNumber evidence="3">1.-.-.-</ecNumber>
    </submittedName>
</protein>
<dbReference type="STRING" id="861266.ARTSIC4J27_4412"/>
<dbReference type="NCBIfam" id="TIGR03557">
    <property type="entry name" value="F420_G6P_family"/>
    <property type="match status" value="1"/>
</dbReference>
<reference evidence="4" key="1">
    <citation type="journal article" date="2014" name="Genome Announc.">
        <title>Genome Sequence of Arthrobacter siccitolerans 4J27, a Xeroprotectant-Producing Desiccation-Tolerant Microorganism.</title>
        <authorList>
            <person name="Manzanera M."/>
            <person name="Santa-Cruz-Calvo L."/>
            <person name="Vilchez J.I."/>
            <person name="Garcia-Fontana C."/>
            <person name="Silva-Castro G.A."/>
            <person name="Calvo C."/>
            <person name="Gonzalez-Lopez J."/>
        </authorList>
    </citation>
    <scope>NUCLEOTIDE SEQUENCE [LARGE SCALE GENOMIC DNA]</scope>
    <source>
        <strain evidence="4">4J27</strain>
    </source>
</reference>
<dbReference type="NCBIfam" id="TIGR03885">
    <property type="entry name" value="flavin_revert"/>
    <property type="match status" value="1"/>
</dbReference>
<dbReference type="PANTHER" id="PTHR43244">
    <property type="match status" value="1"/>
</dbReference>
<dbReference type="Pfam" id="PF00296">
    <property type="entry name" value="Bac_luciferase"/>
    <property type="match status" value="1"/>
</dbReference>
<name>A0A024H924_9MICC</name>
<dbReference type="InterPro" id="IPR019945">
    <property type="entry name" value="F420_G6P_DH-rel"/>
</dbReference>
<organism evidence="3 4">
    <name type="scientific">Pseudarthrobacter siccitolerans</name>
    <dbReference type="NCBI Taxonomy" id="861266"/>
    <lineage>
        <taxon>Bacteria</taxon>
        <taxon>Bacillati</taxon>
        <taxon>Actinomycetota</taxon>
        <taxon>Actinomycetes</taxon>
        <taxon>Micrococcales</taxon>
        <taxon>Micrococcaceae</taxon>
        <taxon>Pseudarthrobacter</taxon>
    </lineage>
</organism>
<dbReference type="InterPro" id="IPR011251">
    <property type="entry name" value="Luciferase-like_dom"/>
</dbReference>
<dbReference type="SUPFAM" id="SSF51679">
    <property type="entry name" value="Bacterial luciferase-like"/>
    <property type="match status" value="1"/>
</dbReference>
<dbReference type="Gene3D" id="3.20.20.30">
    <property type="entry name" value="Luciferase-like domain"/>
    <property type="match status" value="1"/>
</dbReference>
<dbReference type="PANTHER" id="PTHR43244:SF1">
    <property type="entry name" value="5,10-METHYLENETETRAHYDROMETHANOPTERIN REDUCTASE"/>
    <property type="match status" value="1"/>
</dbReference>
<dbReference type="EMBL" id="CAQI01000059">
    <property type="protein sequence ID" value="CCQ48407.1"/>
    <property type="molecule type" value="Genomic_DNA"/>
</dbReference>
<comment type="caution">
    <text evidence="3">The sequence shown here is derived from an EMBL/GenBank/DDBJ whole genome shotgun (WGS) entry which is preliminary data.</text>
</comment>
<dbReference type="Proteomes" id="UP000035722">
    <property type="component" value="Unassembled WGS sequence"/>
</dbReference>
<dbReference type="OrthoDB" id="180193at2"/>
<feature type="domain" description="Luciferase-like" evidence="2">
    <location>
        <begin position="9"/>
        <end position="291"/>
    </location>
</feature>
<evidence type="ECO:0000259" key="2">
    <source>
        <dbReference type="Pfam" id="PF00296"/>
    </source>
</evidence>